<dbReference type="EC" id="4.1.2.25" evidence="6"/>
<sequence length="121" mass="14008">MDKIHINQMMFYGYHGLFPEERKLGQRFSVDLTMELDLTKAGKTDQMEYSIDYGAVYTVVKEVVEGEAVNLMETLAEKIAKQLFMNFPLLQACVVKAYKPDPPIPGYYQSVAIEIYREREQ</sequence>
<evidence type="ECO:0000259" key="7">
    <source>
        <dbReference type="SMART" id="SM00905"/>
    </source>
</evidence>
<comment type="pathway">
    <text evidence="2 6">Cofactor biosynthesis; tetrahydrofolate biosynthesis; 2-amino-4-hydroxy-6-hydroxymethyl-7,8-dihydropteridine diphosphate from 7,8-dihydroneopterin triphosphate: step 3/4.</text>
</comment>
<dbReference type="NCBIfam" id="TIGR00526">
    <property type="entry name" value="folB_dom"/>
    <property type="match status" value="1"/>
</dbReference>
<dbReference type="Pfam" id="PF02152">
    <property type="entry name" value="FolB"/>
    <property type="match status" value="1"/>
</dbReference>
<evidence type="ECO:0000256" key="5">
    <source>
        <dbReference type="ARBA" id="ARBA00023239"/>
    </source>
</evidence>
<evidence type="ECO:0000256" key="6">
    <source>
        <dbReference type="RuleBase" id="RU362079"/>
    </source>
</evidence>
<keyword evidence="9" id="KW-1185">Reference proteome</keyword>
<dbReference type="PANTHER" id="PTHR42844:SF1">
    <property type="entry name" value="DIHYDRONEOPTERIN ALDOLASE 1-RELATED"/>
    <property type="match status" value="1"/>
</dbReference>
<evidence type="ECO:0000256" key="1">
    <source>
        <dbReference type="ARBA" id="ARBA00001353"/>
    </source>
</evidence>
<dbReference type="RefSeq" id="WP_390252132.1">
    <property type="nucleotide sequence ID" value="NZ_JBHSDT010000007.1"/>
</dbReference>
<evidence type="ECO:0000256" key="2">
    <source>
        <dbReference type="ARBA" id="ARBA00005013"/>
    </source>
</evidence>
<dbReference type="InterPro" id="IPR043133">
    <property type="entry name" value="GTP-CH-I_C/QueF"/>
</dbReference>
<comment type="function">
    <text evidence="6">Catalyzes the conversion of 7,8-dihydroneopterin to 6-hydroxymethyl-7,8-dihydropterin.</text>
</comment>
<proteinExistence type="inferred from homology"/>
<organism evidence="8 9">
    <name type="scientific">Gracilibacillus xinjiangensis</name>
    <dbReference type="NCBI Taxonomy" id="1193282"/>
    <lineage>
        <taxon>Bacteria</taxon>
        <taxon>Bacillati</taxon>
        <taxon>Bacillota</taxon>
        <taxon>Bacilli</taxon>
        <taxon>Bacillales</taxon>
        <taxon>Bacillaceae</taxon>
        <taxon>Gracilibacillus</taxon>
    </lineage>
</organism>
<keyword evidence="5 6" id="KW-0456">Lyase</keyword>
<dbReference type="PANTHER" id="PTHR42844">
    <property type="entry name" value="DIHYDRONEOPTERIN ALDOLASE 1-RELATED"/>
    <property type="match status" value="1"/>
</dbReference>
<dbReference type="SMART" id="SM00905">
    <property type="entry name" value="FolB"/>
    <property type="match status" value="1"/>
</dbReference>
<dbReference type="NCBIfam" id="TIGR00525">
    <property type="entry name" value="folB"/>
    <property type="match status" value="1"/>
</dbReference>
<dbReference type="InterPro" id="IPR006157">
    <property type="entry name" value="FolB_dom"/>
</dbReference>
<evidence type="ECO:0000256" key="4">
    <source>
        <dbReference type="ARBA" id="ARBA00022909"/>
    </source>
</evidence>
<protein>
    <recommendedName>
        <fullName evidence="6">7,8-dihydroneopterin aldolase</fullName>
        <ecNumber evidence="6">4.1.2.25</ecNumber>
    </recommendedName>
</protein>
<name>A0ABV8WVV8_9BACI</name>
<reference evidence="9" key="1">
    <citation type="journal article" date="2019" name="Int. J. Syst. Evol. Microbiol.">
        <title>The Global Catalogue of Microorganisms (GCM) 10K type strain sequencing project: providing services to taxonomists for standard genome sequencing and annotation.</title>
        <authorList>
            <consortium name="The Broad Institute Genomics Platform"/>
            <consortium name="The Broad Institute Genome Sequencing Center for Infectious Disease"/>
            <person name="Wu L."/>
            <person name="Ma J."/>
        </authorList>
    </citation>
    <scope>NUCLEOTIDE SEQUENCE [LARGE SCALE GENOMIC DNA]</scope>
    <source>
        <strain evidence="9">CCUG 37865</strain>
    </source>
</reference>
<dbReference type="EMBL" id="JBHSDT010000007">
    <property type="protein sequence ID" value="MFC4403600.1"/>
    <property type="molecule type" value="Genomic_DNA"/>
</dbReference>
<dbReference type="GO" id="GO:0004150">
    <property type="term" value="F:dihydroneopterin aldolase activity"/>
    <property type="evidence" value="ECO:0007669"/>
    <property type="project" value="UniProtKB-EC"/>
</dbReference>
<dbReference type="CDD" id="cd00534">
    <property type="entry name" value="DHNA_DHNTPE"/>
    <property type="match status" value="1"/>
</dbReference>
<evidence type="ECO:0000313" key="9">
    <source>
        <dbReference type="Proteomes" id="UP001595882"/>
    </source>
</evidence>
<evidence type="ECO:0000313" key="8">
    <source>
        <dbReference type="EMBL" id="MFC4403600.1"/>
    </source>
</evidence>
<keyword evidence="4 6" id="KW-0289">Folate biosynthesis</keyword>
<comment type="caution">
    <text evidence="8">The sequence shown here is derived from an EMBL/GenBank/DDBJ whole genome shotgun (WGS) entry which is preliminary data.</text>
</comment>
<dbReference type="InterPro" id="IPR006156">
    <property type="entry name" value="Dihydroneopterin_aldolase"/>
</dbReference>
<gene>
    <name evidence="8" type="primary">folB</name>
    <name evidence="8" type="ORF">ACFOY7_11025</name>
</gene>
<dbReference type="Proteomes" id="UP001595882">
    <property type="component" value="Unassembled WGS sequence"/>
</dbReference>
<evidence type="ECO:0000256" key="3">
    <source>
        <dbReference type="ARBA" id="ARBA00005708"/>
    </source>
</evidence>
<comment type="similarity">
    <text evidence="3 6">Belongs to the DHNA family.</text>
</comment>
<accession>A0ABV8WVV8</accession>
<feature type="domain" description="Dihydroneopterin aldolase/epimerase" evidence="7">
    <location>
        <begin position="4"/>
        <end position="117"/>
    </location>
</feature>
<comment type="catalytic activity">
    <reaction evidence="1 6">
        <text>7,8-dihydroneopterin = 6-hydroxymethyl-7,8-dihydropterin + glycolaldehyde</text>
        <dbReference type="Rhea" id="RHEA:10540"/>
        <dbReference type="ChEBI" id="CHEBI:17001"/>
        <dbReference type="ChEBI" id="CHEBI:17071"/>
        <dbReference type="ChEBI" id="CHEBI:44841"/>
        <dbReference type="EC" id="4.1.2.25"/>
    </reaction>
</comment>
<dbReference type="Gene3D" id="3.30.1130.10">
    <property type="match status" value="1"/>
</dbReference>
<dbReference type="SUPFAM" id="SSF55620">
    <property type="entry name" value="Tetrahydrobiopterin biosynthesis enzymes-like"/>
    <property type="match status" value="1"/>
</dbReference>